<dbReference type="EC" id="2.7.13.3" evidence="4"/>
<feature type="transmembrane region" description="Helical" evidence="14">
    <location>
        <begin position="179"/>
        <end position="199"/>
    </location>
</feature>
<dbReference type="Pfam" id="PF02518">
    <property type="entry name" value="HATPase_c"/>
    <property type="match status" value="1"/>
</dbReference>
<comment type="subcellular location">
    <subcellularLocation>
        <location evidence="2">Membrane</location>
        <topology evidence="2">Multi-pass membrane protein</topology>
    </subcellularLocation>
</comment>
<dbReference type="Pfam" id="PF00512">
    <property type="entry name" value="HisKA"/>
    <property type="match status" value="1"/>
</dbReference>
<dbReference type="InterPro" id="IPR003661">
    <property type="entry name" value="HisK_dim/P_dom"/>
</dbReference>
<dbReference type="PANTHER" id="PTHR42878:SF7">
    <property type="entry name" value="SENSOR HISTIDINE KINASE GLRK"/>
    <property type="match status" value="1"/>
</dbReference>
<dbReference type="PROSITE" id="PS50109">
    <property type="entry name" value="HIS_KIN"/>
    <property type="match status" value="1"/>
</dbReference>
<dbReference type="SMART" id="SM00388">
    <property type="entry name" value="HisKA"/>
    <property type="match status" value="1"/>
</dbReference>
<name>A0A2P1P8S0_9RICK</name>
<dbReference type="InterPro" id="IPR038377">
    <property type="entry name" value="Na/Glc_symporter_sf"/>
</dbReference>
<dbReference type="InterPro" id="IPR004358">
    <property type="entry name" value="Sig_transdc_His_kin-like_C"/>
</dbReference>
<dbReference type="InterPro" id="IPR001734">
    <property type="entry name" value="Na/solute_symporter"/>
</dbReference>
<dbReference type="Gene3D" id="1.10.287.130">
    <property type="match status" value="1"/>
</dbReference>
<dbReference type="InterPro" id="IPR036890">
    <property type="entry name" value="HATPase_C_sf"/>
</dbReference>
<keyword evidence="5" id="KW-0597">Phosphoprotein</keyword>
<sequence>MDIDLLIFSTFLALSLVLGILSSKKVTNISEYAIGNRDFSTATIVATIVATWIGAGFFARNVIEIYRQGIYYLIPTVFNPLALFLIGHVFAPRMGEFLGKLSIAQVMGELFGSKVRLITVIFNLIRAITYLTVNFKVSAKVLEVIFGTSAENATIISALIVIIYSTLGGIRAVTFTDLIQFFTFGCLMPVIAIIAWRALGENSGAIVWNTLTTSPLFDYKVALDLGSYKFYQMLGLGLFFLIPKFGAEMFQRISMSRSVGQVVSAFKIAGLLLFLVQMVVIAIGIFILSDNPNLNPDNLVSYIVRHYSYSIGFKGIISVGIMAMMMSSADSSINSIAVIFAHDFCKPSGFKWAKNELIIARIAAVVSSMIAMLLAFKIQSILTLLVSFAGLYLPVVSIPFLFAIFGFRSSGKSVLAAMIGSIITIILWKLFFAKAAIDSLIPSIFASTFFLFGMHYVTKQPGGWVGIKDEKTYKAIKQMRNRKWQKLWRSIVEFNFYEFCAKNTPEKIQPYFYFGLLGILSTILTMISMPLVSKGYSSIMEFCYISVLTVACYLLTYPLWPARFHNPKFVSFFWIFSIFYINIFVNSIFLAISKGSQIQTTIFFLNLTAVLLVFRWQAAVLMLLSGFVAINLFITQYLQLDYSNLMSVKFYFMFCLLLISSILIAFLRPIQEHQDQKAALLIAQNKEIQNISQQLLNHMIIRQEFINNVNHEIRTPIHHVGAYLEDLDGRWYSDDAEAKRESFDLLKQGYHRIRSYMEDILDLSNLSGNKVKLRYETVDFKNLVSEIVDKFPGVYVKNKDLHFYFNCEAEDTMVSCDKEKISQVLINLIKNAVEFTPKGTIEVILSSEDVLVGRKRLSGMKCSITDEGVGIPEEELWEIFGPFIQSSRTKNMSGGKGLGLAICEHIINLHRGRIFAKNNNDKQGSTFYFIIPLSLYP</sequence>
<dbReference type="Gene3D" id="1.20.1730.10">
    <property type="entry name" value="Sodium/glucose cotransporter"/>
    <property type="match status" value="1"/>
</dbReference>
<comment type="similarity">
    <text evidence="3">Belongs to the sodium:solute symporter (SSF) (TC 2.A.21) family.</text>
</comment>
<keyword evidence="7 14" id="KW-0812">Transmembrane</keyword>
<dbReference type="CDD" id="cd00082">
    <property type="entry name" value="HisKA"/>
    <property type="match status" value="1"/>
</dbReference>
<feature type="transmembrane region" description="Helical" evidence="14">
    <location>
        <begin position="39"/>
        <end position="58"/>
    </location>
</feature>
<dbReference type="PROSITE" id="PS50283">
    <property type="entry name" value="NA_SOLUT_SYMP_3"/>
    <property type="match status" value="1"/>
</dbReference>
<dbReference type="GO" id="GO:0005524">
    <property type="term" value="F:ATP binding"/>
    <property type="evidence" value="ECO:0007669"/>
    <property type="project" value="UniProtKB-KW"/>
</dbReference>
<keyword evidence="10" id="KW-0067">ATP-binding</keyword>
<accession>A0A2P1P8S0</accession>
<dbReference type="GO" id="GO:0030295">
    <property type="term" value="F:protein kinase activator activity"/>
    <property type="evidence" value="ECO:0007669"/>
    <property type="project" value="TreeGrafter"/>
</dbReference>
<evidence type="ECO:0000256" key="9">
    <source>
        <dbReference type="ARBA" id="ARBA00022777"/>
    </source>
</evidence>
<keyword evidence="6" id="KW-0808">Transferase</keyword>
<feature type="transmembrane region" description="Helical" evidence="14">
    <location>
        <begin position="650"/>
        <end position="667"/>
    </location>
</feature>
<dbReference type="AlphaFoldDB" id="A0A2P1P8S0"/>
<evidence type="ECO:0000256" key="2">
    <source>
        <dbReference type="ARBA" id="ARBA00004141"/>
    </source>
</evidence>
<dbReference type="Proteomes" id="UP000241762">
    <property type="component" value="Chromosome"/>
</dbReference>
<dbReference type="Pfam" id="PF00474">
    <property type="entry name" value="SSF"/>
    <property type="match status" value="1"/>
</dbReference>
<dbReference type="SMART" id="SM00387">
    <property type="entry name" value="HATPase_c"/>
    <property type="match status" value="1"/>
</dbReference>
<dbReference type="PRINTS" id="PR00344">
    <property type="entry name" value="BCTRLSENSOR"/>
</dbReference>
<evidence type="ECO:0000256" key="13">
    <source>
        <dbReference type="ARBA" id="ARBA00023136"/>
    </source>
</evidence>
<dbReference type="SUPFAM" id="SSF55874">
    <property type="entry name" value="ATPase domain of HSP90 chaperone/DNA topoisomerase II/histidine kinase"/>
    <property type="match status" value="1"/>
</dbReference>
<feature type="transmembrane region" description="Helical" evidence="14">
    <location>
        <begin position="358"/>
        <end position="376"/>
    </location>
</feature>
<evidence type="ECO:0000256" key="5">
    <source>
        <dbReference type="ARBA" id="ARBA00022553"/>
    </source>
</evidence>
<feature type="transmembrane region" description="Helical" evidence="14">
    <location>
        <begin position="268"/>
        <end position="287"/>
    </location>
</feature>
<evidence type="ECO:0000256" key="8">
    <source>
        <dbReference type="ARBA" id="ARBA00022741"/>
    </source>
</evidence>
<dbReference type="CDD" id="cd10322">
    <property type="entry name" value="SLC5sbd"/>
    <property type="match status" value="1"/>
</dbReference>
<keyword evidence="8" id="KW-0547">Nucleotide-binding</keyword>
<evidence type="ECO:0000256" key="10">
    <source>
        <dbReference type="ARBA" id="ARBA00022840"/>
    </source>
</evidence>
<dbReference type="InterPro" id="IPR036097">
    <property type="entry name" value="HisK_dim/P_sf"/>
</dbReference>
<dbReference type="GO" id="GO:0000156">
    <property type="term" value="F:phosphorelay response regulator activity"/>
    <property type="evidence" value="ECO:0007669"/>
    <property type="project" value="TreeGrafter"/>
</dbReference>
<dbReference type="InterPro" id="IPR005467">
    <property type="entry name" value="His_kinase_dom"/>
</dbReference>
<keyword evidence="17" id="KW-1185">Reference proteome</keyword>
<dbReference type="SUPFAM" id="SSF47384">
    <property type="entry name" value="Homodimeric domain of signal transducing histidine kinase"/>
    <property type="match status" value="1"/>
</dbReference>
<feature type="transmembrane region" description="Helical" evidence="14">
    <location>
        <begin position="307"/>
        <end position="326"/>
    </location>
</feature>
<keyword evidence="11 14" id="KW-1133">Transmembrane helix</keyword>
<feature type="transmembrane region" description="Helical" evidence="14">
    <location>
        <begin position="439"/>
        <end position="458"/>
    </location>
</feature>
<evidence type="ECO:0000313" key="16">
    <source>
        <dbReference type="EMBL" id="AVP87663.1"/>
    </source>
</evidence>
<evidence type="ECO:0000256" key="7">
    <source>
        <dbReference type="ARBA" id="ARBA00022692"/>
    </source>
</evidence>
<comment type="catalytic activity">
    <reaction evidence="1">
        <text>ATP + protein L-histidine = ADP + protein N-phospho-L-histidine.</text>
        <dbReference type="EC" id="2.7.13.3"/>
    </reaction>
</comment>
<feature type="transmembrane region" description="Helical" evidence="14">
    <location>
        <begin position="230"/>
        <end position="247"/>
    </location>
</feature>
<feature type="transmembrane region" description="Helical" evidence="14">
    <location>
        <begin position="621"/>
        <end position="638"/>
    </location>
</feature>
<evidence type="ECO:0000256" key="3">
    <source>
        <dbReference type="ARBA" id="ARBA00006434"/>
    </source>
</evidence>
<dbReference type="GO" id="GO:0016020">
    <property type="term" value="C:membrane"/>
    <property type="evidence" value="ECO:0007669"/>
    <property type="project" value="UniProtKB-SubCell"/>
</dbReference>
<proteinExistence type="inferred from homology"/>
<feature type="transmembrane region" description="Helical" evidence="14">
    <location>
        <begin position="572"/>
        <end position="592"/>
    </location>
</feature>
<keyword evidence="12" id="KW-0902">Two-component regulatory system</keyword>
<dbReference type="Gene3D" id="3.30.565.10">
    <property type="entry name" value="Histidine kinase-like ATPase, C-terminal domain"/>
    <property type="match status" value="1"/>
</dbReference>
<evidence type="ECO:0000256" key="4">
    <source>
        <dbReference type="ARBA" id="ARBA00012438"/>
    </source>
</evidence>
<keyword evidence="9" id="KW-0418">Kinase</keyword>
<reference evidence="16 17" key="1">
    <citation type="submission" date="2018-03" db="EMBL/GenBank/DDBJ databases">
        <title>A gene transfer event suggests a long-term partnership between eustigmatophyte algae and a novel lineage of endosymbiotic bacteria.</title>
        <authorList>
            <person name="Yurchenko T."/>
            <person name="Sevcikova T."/>
            <person name="Pribyl P."/>
            <person name="El Karkouri K."/>
            <person name="Klimes V."/>
            <person name="Amaral R."/>
            <person name="Zbrankova V."/>
            <person name="Kim E."/>
            <person name="Raoult D."/>
            <person name="Santos L.M.A."/>
            <person name="Elias M."/>
        </authorList>
    </citation>
    <scope>NUCLEOTIDE SEQUENCE [LARGE SCALE GENOMIC DNA]</scope>
    <source>
        <strain evidence="16">CCALA 838</strain>
    </source>
</reference>
<feature type="transmembrane region" description="Helical" evidence="14">
    <location>
        <begin position="511"/>
        <end position="533"/>
    </location>
</feature>
<evidence type="ECO:0000259" key="15">
    <source>
        <dbReference type="PROSITE" id="PS50109"/>
    </source>
</evidence>
<organism evidence="16 17">
    <name type="scientific">Candidatus Phycorickettsia trachydisci</name>
    <dbReference type="NCBI Taxonomy" id="2115978"/>
    <lineage>
        <taxon>Bacteria</taxon>
        <taxon>Pseudomonadati</taxon>
        <taxon>Pseudomonadota</taxon>
        <taxon>Alphaproteobacteria</taxon>
        <taxon>Rickettsiales</taxon>
        <taxon>Rickettsiaceae</taxon>
        <taxon>Candidatus Phycorickettsia</taxon>
    </lineage>
</organism>
<feature type="domain" description="Histidine kinase" evidence="15">
    <location>
        <begin position="708"/>
        <end position="935"/>
    </location>
</feature>
<feature type="transmembrane region" description="Helical" evidence="14">
    <location>
        <begin position="144"/>
        <end position="167"/>
    </location>
</feature>
<feature type="transmembrane region" description="Helical" evidence="14">
    <location>
        <begin position="70"/>
        <end position="91"/>
    </location>
</feature>
<protein>
    <recommendedName>
        <fullName evidence="4">histidine kinase</fullName>
        <ecNumber evidence="4">2.7.13.3</ecNumber>
    </recommendedName>
</protein>
<dbReference type="GO" id="GO:0022857">
    <property type="term" value="F:transmembrane transporter activity"/>
    <property type="evidence" value="ECO:0007669"/>
    <property type="project" value="InterPro"/>
</dbReference>
<feature type="transmembrane region" description="Helical" evidence="14">
    <location>
        <begin position="382"/>
        <end position="407"/>
    </location>
</feature>
<feature type="transmembrane region" description="Helical" evidence="14">
    <location>
        <begin position="414"/>
        <end position="433"/>
    </location>
</feature>
<evidence type="ECO:0000256" key="12">
    <source>
        <dbReference type="ARBA" id="ARBA00023012"/>
    </source>
</evidence>
<dbReference type="GO" id="GO:0000155">
    <property type="term" value="F:phosphorelay sensor kinase activity"/>
    <property type="evidence" value="ECO:0007669"/>
    <property type="project" value="InterPro"/>
</dbReference>
<evidence type="ECO:0000256" key="6">
    <source>
        <dbReference type="ARBA" id="ARBA00022679"/>
    </source>
</evidence>
<dbReference type="PANTHER" id="PTHR42878">
    <property type="entry name" value="TWO-COMPONENT HISTIDINE KINASE"/>
    <property type="match status" value="1"/>
</dbReference>
<dbReference type="EMBL" id="CP027845">
    <property type="protein sequence ID" value="AVP87663.1"/>
    <property type="molecule type" value="Genomic_DNA"/>
</dbReference>
<evidence type="ECO:0000313" key="17">
    <source>
        <dbReference type="Proteomes" id="UP000241762"/>
    </source>
</evidence>
<gene>
    <name evidence="16" type="ORF">phytr_7250</name>
</gene>
<evidence type="ECO:0000256" key="1">
    <source>
        <dbReference type="ARBA" id="ARBA00000085"/>
    </source>
</evidence>
<dbReference type="KEGG" id="ptc:phytr_7250"/>
<evidence type="ECO:0000256" key="11">
    <source>
        <dbReference type="ARBA" id="ARBA00022989"/>
    </source>
</evidence>
<keyword evidence="13 14" id="KW-0472">Membrane</keyword>
<evidence type="ECO:0000256" key="14">
    <source>
        <dbReference type="SAM" id="Phobius"/>
    </source>
</evidence>
<feature type="transmembrane region" description="Helical" evidence="14">
    <location>
        <begin position="539"/>
        <end position="560"/>
    </location>
</feature>
<dbReference type="InterPro" id="IPR050351">
    <property type="entry name" value="BphY/WalK/GraS-like"/>
</dbReference>
<dbReference type="OrthoDB" id="9813151at2"/>
<dbReference type="InterPro" id="IPR003594">
    <property type="entry name" value="HATPase_dom"/>
</dbReference>
<dbReference type="GO" id="GO:0007234">
    <property type="term" value="P:osmosensory signaling via phosphorelay pathway"/>
    <property type="evidence" value="ECO:0007669"/>
    <property type="project" value="TreeGrafter"/>
</dbReference>
<dbReference type="RefSeq" id="WP_106874516.1">
    <property type="nucleotide sequence ID" value="NZ_CP027845.1"/>
</dbReference>